<sequence>MIRSLFFDIDGTLCSLKTHEIPESAVRAITEAKARGVKIFISTGRPIQIINNIGTIEHLVDGYITTNGAYCFVGDTAVCCMPIPAADVRTLTADAMAEGYPCIVAGDKGIAVYGKARETVDRIFRGELNVSDLDFERPAGEVLCGNVLQVTSFCSSEHEQKLMERVGHCVSARWHPAFTDITADGADKGKGLAAMARHFGLDISETMAFGDGGNDISIIRRAGTGVAMGNAGDNVKAAADYVTTSVDDDGVMNALVHFGVIDK</sequence>
<keyword evidence="2" id="KW-1185">Reference proteome</keyword>
<dbReference type="InterPro" id="IPR036412">
    <property type="entry name" value="HAD-like_sf"/>
</dbReference>
<dbReference type="NCBIfam" id="TIGR00099">
    <property type="entry name" value="Cof-subfamily"/>
    <property type="match status" value="1"/>
</dbReference>
<accession>A0ABX2AUS4</accession>
<dbReference type="SFLD" id="SFLDS00003">
    <property type="entry name" value="Haloacid_Dehalogenase"/>
    <property type="match status" value="1"/>
</dbReference>
<dbReference type="Proteomes" id="UP001193734">
    <property type="component" value="Unassembled WGS sequence"/>
</dbReference>
<dbReference type="InterPro" id="IPR000150">
    <property type="entry name" value="Cof"/>
</dbReference>
<evidence type="ECO:0000313" key="2">
    <source>
        <dbReference type="Proteomes" id="UP001193734"/>
    </source>
</evidence>
<dbReference type="PANTHER" id="PTHR10000:SF25">
    <property type="entry name" value="PHOSPHATASE YKRA-RELATED"/>
    <property type="match status" value="1"/>
</dbReference>
<dbReference type="GO" id="GO:0016787">
    <property type="term" value="F:hydrolase activity"/>
    <property type="evidence" value="ECO:0007669"/>
    <property type="project" value="UniProtKB-KW"/>
</dbReference>
<dbReference type="RefSeq" id="WP_172177092.1">
    <property type="nucleotide sequence ID" value="NZ_CASGIA010000002.1"/>
</dbReference>
<proteinExistence type="predicted"/>
<evidence type="ECO:0000313" key="1">
    <source>
        <dbReference type="EMBL" id="NPE13733.1"/>
    </source>
</evidence>
<dbReference type="Gene3D" id="3.30.1240.10">
    <property type="match status" value="1"/>
</dbReference>
<dbReference type="EMBL" id="JABKKE010000006">
    <property type="protein sequence ID" value="NPE13733.1"/>
    <property type="molecule type" value="Genomic_DNA"/>
</dbReference>
<dbReference type="SUPFAM" id="SSF56784">
    <property type="entry name" value="HAD-like"/>
    <property type="match status" value="1"/>
</dbReference>
<gene>
    <name evidence="1" type="ORF">HPS55_05220</name>
</gene>
<protein>
    <submittedName>
        <fullName evidence="1">Cof-type HAD-IIB family hydrolase</fullName>
    </submittedName>
</protein>
<organism evidence="1 2">
    <name type="scientific">Xylanibacter rodentium</name>
    <dbReference type="NCBI Taxonomy" id="2736289"/>
    <lineage>
        <taxon>Bacteria</taxon>
        <taxon>Pseudomonadati</taxon>
        <taxon>Bacteroidota</taxon>
        <taxon>Bacteroidia</taxon>
        <taxon>Bacteroidales</taxon>
        <taxon>Prevotellaceae</taxon>
        <taxon>Xylanibacter</taxon>
    </lineage>
</organism>
<dbReference type="GeneID" id="82157160"/>
<dbReference type="Pfam" id="PF08282">
    <property type="entry name" value="Hydrolase_3"/>
    <property type="match status" value="1"/>
</dbReference>
<dbReference type="PROSITE" id="PS01229">
    <property type="entry name" value="COF_2"/>
    <property type="match status" value="1"/>
</dbReference>
<dbReference type="PANTHER" id="PTHR10000">
    <property type="entry name" value="PHOSPHOSERINE PHOSPHATASE"/>
    <property type="match status" value="1"/>
</dbReference>
<reference evidence="1 2" key="1">
    <citation type="submission" date="2020-05" db="EMBL/GenBank/DDBJ databases">
        <title>Distinct polysaccharide utilization as determinants for interspecies competition between intestinal Prevotella spp.</title>
        <authorList>
            <person name="Galvez E.J.C."/>
            <person name="Iljazovic A."/>
            <person name="Strowig T."/>
        </authorList>
    </citation>
    <scope>NUCLEOTIDE SEQUENCE [LARGE SCALE GENOMIC DNA]</scope>
    <source>
        <strain evidence="1 2">PROD</strain>
    </source>
</reference>
<comment type="caution">
    <text evidence="1">The sequence shown here is derived from an EMBL/GenBank/DDBJ whole genome shotgun (WGS) entry which is preliminary data.</text>
</comment>
<name>A0ABX2AUS4_9BACT</name>
<dbReference type="InterPro" id="IPR023214">
    <property type="entry name" value="HAD_sf"/>
</dbReference>
<dbReference type="SFLD" id="SFLDG01140">
    <property type="entry name" value="C2.B:_Phosphomannomutase_and_P"/>
    <property type="match status" value="1"/>
</dbReference>
<keyword evidence="1" id="KW-0378">Hydrolase</keyword>
<dbReference type="Gene3D" id="3.40.50.1000">
    <property type="entry name" value="HAD superfamily/HAD-like"/>
    <property type="match status" value="1"/>
</dbReference>